<dbReference type="InterPro" id="IPR007263">
    <property type="entry name" value="DCC1-like"/>
</dbReference>
<dbReference type="PANTHER" id="PTHR33639:SF2">
    <property type="entry name" value="DUF393 DOMAIN-CONTAINING PROTEIN"/>
    <property type="match status" value="1"/>
</dbReference>
<dbReference type="Proteomes" id="UP001156691">
    <property type="component" value="Unassembled WGS sequence"/>
</dbReference>
<protein>
    <submittedName>
        <fullName evidence="2">Thiol-disulfide oxidoreductase</fullName>
    </submittedName>
</protein>
<dbReference type="PANTHER" id="PTHR33639">
    <property type="entry name" value="THIOL-DISULFIDE OXIDOREDUCTASE DCC"/>
    <property type="match status" value="1"/>
</dbReference>
<proteinExistence type="predicted"/>
<name>A0ABQ5WAP1_9HYPH</name>
<gene>
    <name evidence="2" type="ORF">GCM10010862_44000</name>
</gene>
<comment type="caution">
    <text evidence="2">The sequence shown here is derived from an EMBL/GenBank/DDBJ whole genome shotgun (WGS) entry which is preliminary data.</text>
</comment>
<reference evidence="3" key="1">
    <citation type="journal article" date="2019" name="Int. J. Syst. Evol. Microbiol.">
        <title>The Global Catalogue of Microorganisms (GCM) 10K type strain sequencing project: providing services to taxonomists for standard genome sequencing and annotation.</title>
        <authorList>
            <consortium name="The Broad Institute Genomics Platform"/>
            <consortium name="The Broad Institute Genome Sequencing Center for Infectious Disease"/>
            <person name="Wu L."/>
            <person name="Ma J."/>
        </authorList>
    </citation>
    <scope>NUCLEOTIDE SEQUENCE [LARGE SCALE GENOMIC DNA]</scope>
    <source>
        <strain evidence="3">NBRC 112416</strain>
    </source>
</reference>
<evidence type="ECO:0000313" key="3">
    <source>
        <dbReference type="Proteomes" id="UP001156691"/>
    </source>
</evidence>
<feature type="region of interest" description="Disordered" evidence="1">
    <location>
        <begin position="1"/>
        <end position="21"/>
    </location>
</feature>
<accession>A0ABQ5WAP1</accession>
<evidence type="ECO:0000256" key="1">
    <source>
        <dbReference type="SAM" id="MobiDB-lite"/>
    </source>
</evidence>
<sequence>MRRSPDAREAPYSYRSDPNVPPFPDDQPIIVFDGECKFCSGWVRFALRHDRSGRYRFLPAQSPLGAALYQHYGLDPTDYETNILIRDGRALFKAEGSLQMIAGLGFPWSLINLARVFPRPLLDRAYDLIASNRFRWFGRRESCFVPDAGVRARFLA</sequence>
<keyword evidence="3" id="KW-1185">Reference proteome</keyword>
<evidence type="ECO:0000313" key="2">
    <source>
        <dbReference type="EMBL" id="GLQ57141.1"/>
    </source>
</evidence>
<dbReference type="InterPro" id="IPR052927">
    <property type="entry name" value="DCC_oxidoreductase"/>
</dbReference>
<organism evidence="2 3">
    <name type="scientific">Devosia nitrariae</name>
    <dbReference type="NCBI Taxonomy" id="2071872"/>
    <lineage>
        <taxon>Bacteria</taxon>
        <taxon>Pseudomonadati</taxon>
        <taxon>Pseudomonadota</taxon>
        <taxon>Alphaproteobacteria</taxon>
        <taxon>Hyphomicrobiales</taxon>
        <taxon>Devosiaceae</taxon>
        <taxon>Devosia</taxon>
    </lineage>
</organism>
<dbReference type="RefSeq" id="WP_284342513.1">
    <property type="nucleotide sequence ID" value="NZ_BSNS01000022.1"/>
</dbReference>
<dbReference type="Pfam" id="PF04134">
    <property type="entry name" value="DCC1-like"/>
    <property type="match status" value="1"/>
</dbReference>
<dbReference type="EMBL" id="BSNS01000022">
    <property type="protein sequence ID" value="GLQ57141.1"/>
    <property type="molecule type" value="Genomic_DNA"/>
</dbReference>